<comment type="caution">
    <text evidence="1">The sequence shown here is derived from an EMBL/GenBank/DDBJ whole genome shotgun (WGS) entry which is preliminary data.</text>
</comment>
<accession>A0ABU0AH89</accession>
<dbReference type="EMBL" id="JAUSUB010000009">
    <property type="protein sequence ID" value="MDQ0270624.1"/>
    <property type="molecule type" value="Genomic_DNA"/>
</dbReference>
<sequence length="43" mass="4838">MKPNTGEFDDPDVVADMWYNVFINKKGGEDVYPEGVTPSTVKF</sequence>
<gene>
    <name evidence="1" type="ORF">J2S17_002499</name>
</gene>
<dbReference type="RefSeq" id="WP_307475187.1">
    <property type="nucleotide sequence ID" value="NZ_JAUSUB010000009.1"/>
</dbReference>
<protein>
    <submittedName>
        <fullName evidence="1">Uncharacterized protein</fullName>
    </submittedName>
</protein>
<organism evidence="1 2">
    <name type="scientific">Cytobacillus purgationiresistens</name>
    <dbReference type="NCBI Taxonomy" id="863449"/>
    <lineage>
        <taxon>Bacteria</taxon>
        <taxon>Bacillati</taxon>
        <taxon>Bacillota</taxon>
        <taxon>Bacilli</taxon>
        <taxon>Bacillales</taxon>
        <taxon>Bacillaceae</taxon>
        <taxon>Cytobacillus</taxon>
    </lineage>
</organism>
<evidence type="ECO:0000313" key="2">
    <source>
        <dbReference type="Proteomes" id="UP001238088"/>
    </source>
</evidence>
<proteinExistence type="predicted"/>
<reference evidence="1 2" key="1">
    <citation type="submission" date="2023-07" db="EMBL/GenBank/DDBJ databases">
        <title>Genomic Encyclopedia of Type Strains, Phase IV (KMG-IV): sequencing the most valuable type-strain genomes for metagenomic binning, comparative biology and taxonomic classification.</title>
        <authorList>
            <person name="Goeker M."/>
        </authorList>
    </citation>
    <scope>NUCLEOTIDE SEQUENCE [LARGE SCALE GENOMIC DNA]</scope>
    <source>
        <strain evidence="1 2">DSM 23494</strain>
    </source>
</reference>
<dbReference type="Proteomes" id="UP001238088">
    <property type="component" value="Unassembled WGS sequence"/>
</dbReference>
<name>A0ABU0AH89_9BACI</name>
<keyword evidence="2" id="KW-1185">Reference proteome</keyword>
<evidence type="ECO:0000313" key="1">
    <source>
        <dbReference type="EMBL" id="MDQ0270624.1"/>
    </source>
</evidence>